<dbReference type="PANTHER" id="PTHR43507">
    <property type="entry name" value="NADH-UBIQUINONE OXIDOREDUCTASE CHAIN 4"/>
    <property type="match status" value="1"/>
</dbReference>
<dbReference type="Pfam" id="PF00361">
    <property type="entry name" value="Proton_antipo_M"/>
    <property type="match status" value="1"/>
</dbReference>
<dbReference type="GO" id="GO:0015990">
    <property type="term" value="P:electron transport coupled proton transport"/>
    <property type="evidence" value="ECO:0007669"/>
    <property type="project" value="TreeGrafter"/>
</dbReference>
<evidence type="ECO:0000256" key="14">
    <source>
        <dbReference type="ARBA" id="ARBA00023128"/>
    </source>
</evidence>
<dbReference type="EC" id="7.1.1.2" evidence="4 17"/>
<evidence type="ECO:0000256" key="13">
    <source>
        <dbReference type="ARBA" id="ARBA00023075"/>
    </source>
</evidence>
<reference evidence="19" key="1">
    <citation type="journal article" date="2018" name="Mol. Phylogenet. Evol.">
        <title>Gene arrangement and sequence of mitochondrial genomes yield insights into the phylogeny and evolution of bees and sphecid wasps (Hymenoptera: Apoidea).</title>
        <authorList>
            <person name="Zheng B.Y."/>
            <person name="Cao L.J."/>
            <person name="Tang P."/>
            <person name="van Achterberg K."/>
            <person name="Hoffmann A.A."/>
            <person name="Chen H.Y."/>
            <person name="Chen X.X."/>
            <person name="Wei S.J."/>
        </authorList>
    </citation>
    <scope>NUCLEOTIDE SEQUENCE</scope>
</reference>
<keyword evidence="10 17" id="KW-0249">Electron transport</keyword>
<evidence type="ECO:0000256" key="3">
    <source>
        <dbReference type="ARBA" id="ARBA00009025"/>
    </source>
</evidence>
<feature type="transmembrane region" description="Helical" evidence="17">
    <location>
        <begin position="338"/>
        <end position="367"/>
    </location>
</feature>
<dbReference type="PRINTS" id="PR01437">
    <property type="entry name" value="NUOXDRDTASE4"/>
</dbReference>
<keyword evidence="13 17" id="KW-0830">Ubiquinone</keyword>
<keyword evidence="14 17" id="KW-0496">Mitochondrion</keyword>
<evidence type="ECO:0000256" key="11">
    <source>
        <dbReference type="ARBA" id="ARBA00022989"/>
    </source>
</evidence>
<feature type="transmembrane region" description="Helical" evidence="17">
    <location>
        <begin position="82"/>
        <end position="98"/>
    </location>
</feature>
<evidence type="ECO:0000256" key="9">
    <source>
        <dbReference type="ARBA" id="ARBA00022967"/>
    </source>
</evidence>
<keyword evidence="9" id="KW-1278">Translocase</keyword>
<evidence type="ECO:0000256" key="6">
    <source>
        <dbReference type="ARBA" id="ARBA00022448"/>
    </source>
</evidence>
<comment type="catalytic activity">
    <reaction evidence="16 17">
        <text>a ubiquinone + NADH + 5 H(+)(in) = a ubiquinol + NAD(+) + 4 H(+)(out)</text>
        <dbReference type="Rhea" id="RHEA:29091"/>
        <dbReference type="Rhea" id="RHEA-COMP:9565"/>
        <dbReference type="Rhea" id="RHEA-COMP:9566"/>
        <dbReference type="ChEBI" id="CHEBI:15378"/>
        <dbReference type="ChEBI" id="CHEBI:16389"/>
        <dbReference type="ChEBI" id="CHEBI:17976"/>
        <dbReference type="ChEBI" id="CHEBI:57540"/>
        <dbReference type="ChEBI" id="CHEBI:57945"/>
        <dbReference type="EC" id="7.1.1.2"/>
    </reaction>
</comment>
<gene>
    <name evidence="19" type="primary">nad4</name>
</gene>
<evidence type="ECO:0000256" key="5">
    <source>
        <dbReference type="ARBA" id="ARBA00021006"/>
    </source>
</evidence>
<protein>
    <recommendedName>
        <fullName evidence="5 17">NADH-ubiquinone oxidoreductase chain 4</fullName>
        <ecNumber evidence="4 17">7.1.1.2</ecNumber>
    </recommendedName>
</protein>
<evidence type="ECO:0000256" key="17">
    <source>
        <dbReference type="RuleBase" id="RU003297"/>
    </source>
</evidence>
<evidence type="ECO:0000256" key="16">
    <source>
        <dbReference type="ARBA" id="ARBA00049551"/>
    </source>
</evidence>
<feature type="transmembrane region" description="Helical" evidence="17">
    <location>
        <begin position="373"/>
        <end position="396"/>
    </location>
</feature>
<evidence type="ECO:0000256" key="10">
    <source>
        <dbReference type="ARBA" id="ARBA00022982"/>
    </source>
</evidence>
<dbReference type="GO" id="GO:0008137">
    <property type="term" value="F:NADH dehydrogenase (ubiquinone) activity"/>
    <property type="evidence" value="ECO:0007669"/>
    <property type="project" value="UniProtKB-UniRule"/>
</dbReference>
<keyword evidence="15 17" id="KW-0472">Membrane</keyword>
<evidence type="ECO:0000313" key="19">
    <source>
        <dbReference type="EMBL" id="ARX96622.1"/>
    </source>
</evidence>
<feature type="transmembrane region" description="Helical" evidence="17">
    <location>
        <begin position="57"/>
        <end position="75"/>
    </location>
</feature>
<dbReference type="GO" id="GO:0031966">
    <property type="term" value="C:mitochondrial membrane"/>
    <property type="evidence" value="ECO:0007669"/>
    <property type="project" value="UniProtKB-SubCell"/>
</dbReference>
<evidence type="ECO:0000256" key="12">
    <source>
        <dbReference type="ARBA" id="ARBA00023027"/>
    </source>
</evidence>
<evidence type="ECO:0000256" key="2">
    <source>
        <dbReference type="ARBA" id="ARBA00004225"/>
    </source>
</evidence>
<keyword evidence="12 17" id="KW-0520">NAD</keyword>
<feature type="transmembrane region" description="Helical" evidence="17">
    <location>
        <begin position="104"/>
        <end position="121"/>
    </location>
</feature>
<dbReference type="InterPro" id="IPR001750">
    <property type="entry name" value="ND/Mrp_TM"/>
</dbReference>
<comment type="subcellular location">
    <subcellularLocation>
        <location evidence="2 17">Mitochondrion membrane</location>
        <topology evidence="2 17">Multi-pass membrane protein</topology>
    </subcellularLocation>
</comment>
<feature type="domain" description="NADH:quinone oxidoreductase/Mrp antiporter transmembrane" evidence="18">
    <location>
        <begin position="100"/>
        <end position="378"/>
    </location>
</feature>
<evidence type="ECO:0000256" key="1">
    <source>
        <dbReference type="ARBA" id="ARBA00003257"/>
    </source>
</evidence>
<comment type="function">
    <text evidence="17">Core subunit of the mitochondrial membrane respiratory chain NADH dehydrogenase (Complex I) which catalyzes electron transfer from NADH through the respiratory chain, using ubiquinone as an electron acceptor. Essential for the catalytic activity and assembly of complex I.</text>
</comment>
<feature type="transmembrane region" description="Helical" evidence="17">
    <location>
        <begin position="403"/>
        <end position="423"/>
    </location>
</feature>
<evidence type="ECO:0000256" key="4">
    <source>
        <dbReference type="ARBA" id="ARBA00012944"/>
    </source>
</evidence>
<geneLocation type="mitochondrion" evidence="19"/>
<feature type="transmembrane region" description="Helical" evidence="17">
    <location>
        <begin position="12"/>
        <end position="37"/>
    </location>
</feature>
<comment type="function">
    <text evidence="1">Core subunit of the mitochondrial membrane respiratory chain NADH dehydrogenase (Complex I) that is believed to belong to the minimal assembly required for catalysis. Complex I functions in the transfer of electrons from NADH to the respiratory chain. The immediate electron acceptor for the enzyme is believed to be ubiquinone.</text>
</comment>
<dbReference type="InterPro" id="IPR003918">
    <property type="entry name" value="NADH_UbQ_OxRdtase"/>
</dbReference>
<evidence type="ECO:0000256" key="7">
    <source>
        <dbReference type="ARBA" id="ARBA00022660"/>
    </source>
</evidence>
<evidence type="ECO:0000256" key="15">
    <source>
        <dbReference type="ARBA" id="ARBA00023136"/>
    </source>
</evidence>
<feature type="transmembrane region" description="Helical" evidence="17">
    <location>
        <begin position="176"/>
        <end position="198"/>
    </location>
</feature>
<dbReference type="GO" id="GO:0003954">
    <property type="term" value="F:NADH dehydrogenase activity"/>
    <property type="evidence" value="ECO:0007669"/>
    <property type="project" value="TreeGrafter"/>
</dbReference>
<keyword evidence="8 17" id="KW-0812">Transmembrane</keyword>
<dbReference type="GO" id="GO:0042773">
    <property type="term" value="P:ATP synthesis coupled electron transport"/>
    <property type="evidence" value="ECO:0007669"/>
    <property type="project" value="InterPro"/>
</dbReference>
<sequence>MIFFFWSFIMFYYLFSLNMIMLMNYMIMFMLFLIVQSGFGFNFMWYLMDYFSFISDSYMLMILTIWISYLMVFSIKSKNDKIFLKIFILMVVIFFFFMSLDFFFFFLFFELSLIPIYFLVIDYGHSKNRFLAGFYLFFYTLMFSMPLLIMIVNMYYNYYSFDFMIYLINNIELINYQFFIVIMSFMVKLPLYILHIWLPKAHVESPIYGSMILAGLMLKLGGYGLLRLIIIFSKGFYNYSLFFISLGLTGCLMISLLCLRQFDMKMMIAYSSVIHMNFMMCGLMTMFKLGIDGSLIMMIAHGLSSSGMFYLANMLYERTFSRLMLINMGSIKYFNMQLVWYLLCSSNFSAPFSLGLISEILIMSSLYIWLNNLMYFIILVCFLGVIYSIYLFSYILNMNNSYLFNNFISIMIVEYYVSLMHWIPLNLFTFNLEVFLN</sequence>
<comment type="similarity">
    <text evidence="3 17">Belongs to the complex I subunit 4 family.</text>
</comment>
<dbReference type="AlphaFoldDB" id="A0A343DRG1"/>
<keyword evidence="7 17" id="KW-0679">Respiratory chain</keyword>
<dbReference type="PANTHER" id="PTHR43507:SF20">
    <property type="entry name" value="NADH-UBIQUINONE OXIDOREDUCTASE CHAIN 4"/>
    <property type="match status" value="1"/>
</dbReference>
<name>A0A343DRG1_9HYME</name>
<evidence type="ECO:0000259" key="18">
    <source>
        <dbReference type="Pfam" id="PF00361"/>
    </source>
</evidence>
<accession>A0A343DRG1</accession>
<dbReference type="GO" id="GO:0048039">
    <property type="term" value="F:ubiquinone binding"/>
    <property type="evidence" value="ECO:0007669"/>
    <property type="project" value="TreeGrafter"/>
</dbReference>
<feature type="transmembrane region" description="Helical" evidence="17">
    <location>
        <begin position="268"/>
        <end position="289"/>
    </location>
</feature>
<keyword evidence="11 17" id="KW-1133">Transmembrane helix</keyword>
<feature type="transmembrane region" description="Helical" evidence="17">
    <location>
        <begin position="295"/>
        <end position="317"/>
    </location>
</feature>
<proteinExistence type="inferred from homology"/>
<evidence type="ECO:0000256" key="8">
    <source>
        <dbReference type="ARBA" id="ARBA00022692"/>
    </source>
</evidence>
<feature type="transmembrane region" description="Helical" evidence="17">
    <location>
        <begin position="210"/>
        <end position="230"/>
    </location>
</feature>
<organism evidence="19">
    <name type="scientific">Sceliphron madraspatanum</name>
    <dbReference type="NCBI Taxonomy" id="2008740"/>
    <lineage>
        <taxon>Eukaryota</taxon>
        <taxon>Metazoa</taxon>
        <taxon>Ecdysozoa</taxon>
        <taxon>Arthropoda</taxon>
        <taxon>Hexapoda</taxon>
        <taxon>Insecta</taxon>
        <taxon>Pterygota</taxon>
        <taxon>Neoptera</taxon>
        <taxon>Endopterygota</taxon>
        <taxon>Hymenoptera</taxon>
        <taxon>Apocrita</taxon>
        <taxon>Aculeata</taxon>
        <taxon>Apoidea</taxon>
        <taxon>Sphecidae</taxon>
        <taxon>Sceliphrinae</taxon>
        <taxon>Sceliphrina</taxon>
        <taxon>Sceliphron</taxon>
    </lineage>
</organism>
<dbReference type="EMBL" id="KX494105">
    <property type="protein sequence ID" value="ARX96622.1"/>
    <property type="molecule type" value="Genomic_DNA"/>
</dbReference>
<feature type="transmembrane region" description="Helical" evidence="17">
    <location>
        <begin position="236"/>
        <end position="259"/>
    </location>
</feature>
<keyword evidence="6 17" id="KW-0813">Transport</keyword>
<feature type="transmembrane region" description="Helical" evidence="17">
    <location>
        <begin position="133"/>
        <end position="156"/>
    </location>
</feature>